<reference evidence="4" key="1">
    <citation type="submission" date="2023-01" db="EMBL/GenBank/DDBJ databases">
        <title>Key to firefly adult light organ development and bioluminescence: homeobox transcription factors regulate luciferase expression and transportation to peroxisome.</title>
        <authorList>
            <person name="Fu X."/>
        </authorList>
    </citation>
    <scope>NUCLEOTIDE SEQUENCE [LARGE SCALE GENOMIC DNA]</scope>
</reference>
<evidence type="ECO:0000256" key="1">
    <source>
        <dbReference type="SAM" id="MobiDB-lite"/>
    </source>
</evidence>
<dbReference type="PROSITE" id="PS50003">
    <property type="entry name" value="PH_DOMAIN"/>
    <property type="match status" value="1"/>
</dbReference>
<name>A0AAN7SJ75_9COLE</name>
<dbReference type="CDD" id="cd00821">
    <property type="entry name" value="PH"/>
    <property type="match status" value="1"/>
</dbReference>
<feature type="region of interest" description="Disordered" evidence="1">
    <location>
        <begin position="261"/>
        <end position="311"/>
    </location>
</feature>
<comment type="caution">
    <text evidence="3">The sequence shown here is derived from an EMBL/GenBank/DDBJ whole genome shotgun (WGS) entry which is preliminary data.</text>
</comment>
<dbReference type="Proteomes" id="UP001353858">
    <property type="component" value="Unassembled WGS sequence"/>
</dbReference>
<sequence length="495" mass="55134">MSGNEVVSGYLDVKVSARSRRGFTPWKAWHKQWCEIKRLDSVENGAKLILKTAADGSIINSVTLPRSSTVCRIESTTKNFAFGVFTLGRNQKPILFLSGSCEKDTQKWMSLIRKALAIASYLPVGSLNFHISLVDNDHSRAARLTGLFGILSVTSQEICISDPITGDDLIKWSWYNFHQFHLQATLNSEDENTICVLHTSKEFVSGAGQIYLFCEDASELLEVLVTHGKSRKLNPLFAATQRLSQSESDLSKSNDGYHSLRHFSNSDDSGVRVSISSDDSDSRVKTKTLSMNGLLSKTPGGSEAEDDDTESNFNTQLYNKSRIPRGESGISLASGVYEEIPEFVPDLKTNTPCNVYSNGHMMHLYEDPEELSTSILLKTGKCIPPPLPPRIYSKLENNCDIDKMKNISTPECLLKSFSGNACNLQKFRSHTLPAKDLRRLSQTFSSDSDYMVMTPKNKKKCKNNMSESVYVPMSPITSLKTKLENCYMVMSGKKC</sequence>
<accession>A0AAN7SJ75</accession>
<dbReference type="AlphaFoldDB" id="A0AAN7SJ75"/>
<feature type="compositionally biased region" description="Low complexity" evidence="1">
    <location>
        <begin position="266"/>
        <end position="277"/>
    </location>
</feature>
<evidence type="ECO:0000313" key="4">
    <source>
        <dbReference type="Proteomes" id="UP001353858"/>
    </source>
</evidence>
<dbReference type="SUPFAM" id="SSF50729">
    <property type="entry name" value="PH domain-like"/>
    <property type="match status" value="1"/>
</dbReference>
<dbReference type="SMART" id="SM00233">
    <property type="entry name" value="PH"/>
    <property type="match status" value="1"/>
</dbReference>
<evidence type="ECO:0000313" key="3">
    <source>
        <dbReference type="EMBL" id="KAK4884327.1"/>
    </source>
</evidence>
<organism evidence="3 4">
    <name type="scientific">Aquatica leii</name>
    <dbReference type="NCBI Taxonomy" id="1421715"/>
    <lineage>
        <taxon>Eukaryota</taxon>
        <taxon>Metazoa</taxon>
        <taxon>Ecdysozoa</taxon>
        <taxon>Arthropoda</taxon>
        <taxon>Hexapoda</taxon>
        <taxon>Insecta</taxon>
        <taxon>Pterygota</taxon>
        <taxon>Neoptera</taxon>
        <taxon>Endopterygota</taxon>
        <taxon>Coleoptera</taxon>
        <taxon>Polyphaga</taxon>
        <taxon>Elateriformia</taxon>
        <taxon>Elateroidea</taxon>
        <taxon>Lampyridae</taxon>
        <taxon>Luciolinae</taxon>
        <taxon>Aquatica</taxon>
    </lineage>
</organism>
<gene>
    <name evidence="3" type="ORF">RN001_000598</name>
</gene>
<keyword evidence="4" id="KW-1185">Reference proteome</keyword>
<protein>
    <recommendedName>
        <fullName evidence="2">PH domain-containing protein</fullName>
    </recommendedName>
</protein>
<dbReference type="EMBL" id="JARPUR010000001">
    <property type="protein sequence ID" value="KAK4884327.1"/>
    <property type="molecule type" value="Genomic_DNA"/>
</dbReference>
<evidence type="ECO:0000259" key="2">
    <source>
        <dbReference type="PROSITE" id="PS50003"/>
    </source>
</evidence>
<dbReference type="Gene3D" id="2.30.29.30">
    <property type="entry name" value="Pleckstrin-homology domain (PH domain)/Phosphotyrosine-binding domain (PTB)"/>
    <property type="match status" value="2"/>
</dbReference>
<proteinExistence type="predicted"/>
<feature type="domain" description="PH" evidence="2">
    <location>
        <begin position="4"/>
        <end position="117"/>
    </location>
</feature>
<dbReference type="InterPro" id="IPR011993">
    <property type="entry name" value="PH-like_dom_sf"/>
</dbReference>
<dbReference type="InterPro" id="IPR001849">
    <property type="entry name" value="PH_domain"/>
</dbReference>